<evidence type="ECO:0000256" key="1">
    <source>
        <dbReference type="SAM" id="Coils"/>
    </source>
</evidence>
<dbReference type="SUPFAM" id="SSF47923">
    <property type="entry name" value="Ypt/Rab-GAP domain of gyp1p"/>
    <property type="match status" value="2"/>
</dbReference>
<keyword evidence="1" id="KW-0175">Coiled coil</keyword>
<dbReference type="Ensembl" id="ENSACIT00000029757.1">
    <property type="protein sequence ID" value="ENSACIP00000028988.1"/>
    <property type="gene ID" value="ENSACIG00000022438.1"/>
</dbReference>
<feature type="coiled-coil region" evidence="1">
    <location>
        <begin position="746"/>
        <end position="773"/>
    </location>
</feature>
<dbReference type="GO" id="GO:0031267">
    <property type="term" value="F:small GTPase binding"/>
    <property type="evidence" value="ECO:0007669"/>
    <property type="project" value="TreeGrafter"/>
</dbReference>
<dbReference type="GeneTree" id="ENSGT00940000159937"/>
<proteinExistence type="predicted"/>
<dbReference type="PROSITE" id="PS50086">
    <property type="entry name" value="TBC_RABGAP"/>
    <property type="match status" value="1"/>
</dbReference>
<organism evidence="5 6">
    <name type="scientific">Amphilophus citrinellus</name>
    <name type="common">Midas cichlid</name>
    <name type="synonym">Cichlasoma citrinellum</name>
    <dbReference type="NCBI Taxonomy" id="61819"/>
    <lineage>
        <taxon>Eukaryota</taxon>
        <taxon>Metazoa</taxon>
        <taxon>Chordata</taxon>
        <taxon>Craniata</taxon>
        <taxon>Vertebrata</taxon>
        <taxon>Euteleostomi</taxon>
        <taxon>Actinopterygii</taxon>
        <taxon>Neopterygii</taxon>
        <taxon>Teleostei</taxon>
        <taxon>Neoteleostei</taxon>
        <taxon>Acanthomorphata</taxon>
        <taxon>Ovalentaria</taxon>
        <taxon>Cichlomorphae</taxon>
        <taxon>Cichliformes</taxon>
        <taxon>Cichlidae</taxon>
        <taxon>New World cichlids</taxon>
        <taxon>Cichlasomatinae</taxon>
        <taxon>Heroini</taxon>
        <taxon>Amphilophus</taxon>
    </lineage>
</organism>
<dbReference type="InterPro" id="IPR000195">
    <property type="entry name" value="Rab-GAP-TBC_dom"/>
</dbReference>
<evidence type="ECO:0000256" key="2">
    <source>
        <dbReference type="SAM" id="MobiDB-lite"/>
    </source>
</evidence>
<evidence type="ECO:0000259" key="4">
    <source>
        <dbReference type="PROSITE" id="PS50086"/>
    </source>
</evidence>
<dbReference type="SMART" id="SM00233">
    <property type="entry name" value="PH"/>
    <property type="match status" value="1"/>
</dbReference>
<dbReference type="OMA" id="RWEFCNT"/>
<dbReference type="STRING" id="61819.ENSACIP00000028988"/>
<dbReference type="Gene3D" id="1.10.472.80">
    <property type="entry name" value="Ypt/Rab-GAP domain of gyp1p, domain 3"/>
    <property type="match status" value="1"/>
</dbReference>
<dbReference type="PANTHER" id="PTHR47219">
    <property type="entry name" value="RAB GTPASE-ACTIVATING PROTEIN 1-LIKE"/>
    <property type="match status" value="1"/>
</dbReference>
<dbReference type="Pfam" id="PF00566">
    <property type="entry name" value="RabGAP-TBC"/>
    <property type="match status" value="2"/>
</dbReference>
<name>A0A3Q0T2A5_AMPCI</name>
<feature type="compositionally biased region" description="Polar residues" evidence="2">
    <location>
        <begin position="202"/>
        <end position="211"/>
    </location>
</feature>
<protein>
    <submittedName>
        <fullName evidence="5">TBC1 domain family member 2</fullName>
    </submittedName>
</protein>
<dbReference type="Gene3D" id="2.30.29.30">
    <property type="entry name" value="Pleckstrin-homology domain (PH domain)/Phosphotyrosine-binding domain (PTB)"/>
    <property type="match status" value="1"/>
</dbReference>
<dbReference type="FunFam" id="1.10.472.80:FF:000018">
    <property type="entry name" value="TBC1 domain family member 2B"/>
    <property type="match status" value="1"/>
</dbReference>
<sequence>MNGSGSAGNPSAASSCSLPAHTNEGTLQPELRITESQEEEEEQSGDTGSLPGSQKAKTSASTPPAPPLTIEVFCDQMQTNPPVSSPGGPKLCGFLLKQGGPLRAWKQRWFTYEDKKNQLFYYRTPNDVMPLGRVELSGATFTYPLKAEPGTFHIRTPERTFILKAVTQELMLYWLQQLQVKRWQHRQMSTCSDPTNNNNNNVTGETQTTGPTSATDYRQIYFYFEKAGELQPAKAEVARELVWILHKALEAAQLEKRTCAEFLAEEGEQERLELLRHRERQAADLRGRLEEAKAEVEAVRKSLAEKDTQVAELLENNRMLTEKNNAKQEVIIKLSDQVTACLSDPRQPFGLKPLSLCPQDDIEAYKTQNRFLNSEIYQLTKLWRKSSEQEKSLMVKCAYLEATNCQVESRYLGVLRKLQEIKSLDPAQREAVQKMIENALKGEDHDEYGFKIIPDYEVEDMKLLAKIQALEIRSHNLLRQGLERPLLSRWAQYLAGRSDDDLGISPELKALVREGVPRVYRQRVWRCLVRARTLTIQERHPQRYQRSRTSPHPASRQIQLDLHRTLTTNQHFSSPSSPALQQLHRILLAFSWHNPAIGYCQGLNRSEYYKFISETWWPLSICVQADQRVLKDFLAEKLPRLASHFEDHGIDVSLVTFNWFLVVFVESLPSDILMPLWDAFLYEGTKVIFRYTLALFKYKEDDILKIHDSVEIYQYLRFFTKTVSNTRKLTNIAFNDMNPFPSRLLRNRRVLHLERLQAELRELEEQQKEFIAESVVRKDKELNIIMSEDDEDL</sequence>
<dbReference type="GO" id="GO:0005096">
    <property type="term" value="F:GTPase activator activity"/>
    <property type="evidence" value="ECO:0007669"/>
    <property type="project" value="TreeGrafter"/>
</dbReference>
<dbReference type="InterPro" id="IPR035969">
    <property type="entry name" value="Rab-GAP_TBC_sf"/>
</dbReference>
<feature type="compositionally biased region" description="Low complexity" evidence="2">
    <location>
        <begin position="1"/>
        <end position="17"/>
    </location>
</feature>
<dbReference type="CDD" id="cd01265">
    <property type="entry name" value="PH_TBC1D2A"/>
    <property type="match status" value="1"/>
</dbReference>
<evidence type="ECO:0000313" key="6">
    <source>
        <dbReference type="Proteomes" id="UP000261340"/>
    </source>
</evidence>
<feature type="region of interest" description="Disordered" evidence="2">
    <location>
        <begin position="190"/>
        <end position="211"/>
    </location>
</feature>
<feature type="domain" description="Rab-GAP TBC" evidence="4">
    <location>
        <begin position="515"/>
        <end position="684"/>
    </location>
</feature>
<dbReference type="PROSITE" id="PS50003">
    <property type="entry name" value="PH_DOMAIN"/>
    <property type="match status" value="1"/>
</dbReference>
<feature type="domain" description="PH" evidence="3">
    <location>
        <begin position="88"/>
        <end position="183"/>
    </location>
</feature>
<dbReference type="InterPro" id="IPR011993">
    <property type="entry name" value="PH-like_dom_sf"/>
</dbReference>
<dbReference type="AlphaFoldDB" id="A0A3Q0T2A5"/>
<evidence type="ECO:0000313" key="5">
    <source>
        <dbReference type="Ensembl" id="ENSACIP00000028988.1"/>
    </source>
</evidence>
<dbReference type="FunFam" id="2.30.29.30:FF:000248">
    <property type="entry name" value="TBC1 domain family member 2A isoform X1"/>
    <property type="match status" value="1"/>
</dbReference>
<keyword evidence="6" id="KW-1185">Reference proteome</keyword>
<dbReference type="Pfam" id="PF00169">
    <property type="entry name" value="PH"/>
    <property type="match status" value="1"/>
</dbReference>
<accession>A0A3Q0T2A5</accession>
<dbReference type="SUPFAM" id="SSF50729">
    <property type="entry name" value="PH domain-like"/>
    <property type="match status" value="1"/>
</dbReference>
<evidence type="ECO:0000259" key="3">
    <source>
        <dbReference type="PROSITE" id="PS50003"/>
    </source>
</evidence>
<dbReference type="PANTHER" id="PTHR47219:SF20">
    <property type="entry name" value="TBC1 DOMAIN FAMILY MEMBER 2B"/>
    <property type="match status" value="1"/>
</dbReference>
<dbReference type="SMART" id="SM00164">
    <property type="entry name" value="TBC"/>
    <property type="match status" value="1"/>
</dbReference>
<reference evidence="5" key="2">
    <citation type="submission" date="2025-09" db="UniProtKB">
        <authorList>
            <consortium name="Ensembl"/>
        </authorList>
    </citation>
    <scope>IDENTIFICATION</scope>
</reference>
<dbReference type="Gene3D" id="1.10.8.270">
    <property type="entry name" value="putative rabgap domain of human tbc1 domain family member 14 like domains"/>
    <property type="match status" value="1"/>
</dbReference>
<dbReference type="InterPro" id="IPR001849">
    <property type="entry name" value="PH_domain"/>
</dbReference>
<feature type="region of interest" description="Disordered" evidence="2">
    <location>
        <begin position="1"/>
        <end position="68"/>
    </location>
</feature>
<reference evidence="5" key="1">
    <citation type="submission" date="2025-08" db="UniProtKB">
        <authorList>
            <consortium name="Ensembl"/>
        </authorList>
    </citation>
    <scope>IDENTIFICATION</scope>
</reference>
<feature type="coiled-coil region" evidence="1">
    <location>
        <begin position="275"/>
        <end position="330"/>
    </location>
</feature>
<dbReference type="Proteomes" id="UP000261340">
    <property type="component" value="Unplaced"/>
</dbReference>
<dbReference type="InterPro" id="IPR050302">
    <property type="entry name" value="Rab_GAP_TBC_domain"/>
</dbReference>